<organism evidence="11 12">
    <name type="scientific">Capnocytophaga cynodegmi</name>
    <dbReference type="NCBI Taxonomy" id="28189"/>
    <lineage>
        <taxon>Bacteria</taxon>
        <taxon>Pseudomonadati</taxon>
        <taxon>Bacteroidota</taxon>
        <taxon>Flavobacteriia</taxon>
        <taxon>Flavobacteriales</taxon>
        <taxon>Flavobacteriaceae</taxon>
        <taxon>Capnocytophaga</taxon>
    </lineage>
</organism>
<dbReference type="Gene3D" id="3.40.50.150">
    <property type="entry name" value="Vaccinia Virus protein VP39"/>
    <property type="match status" value="1"/>
</dbReference>
<accession>A0A0B7HNM0</accession>
<evidence type="ECO:0000259" key="10">
    <source>
        <dbReference type="Pfam" id="PF07669"/>
    </source>
</evidence>
<evidence type="ECO:0000256" key="4">
    <source>
        <dbReference type="ARBA" id="ARBA00022679"/>
    </source>
</evidence>
<dbReference type="CDD" id="cd02440">
    <property type="entry name" value="AdoMet_MTases"/>
    <property type="match status" value="1"/>
</dbReference>
<dbReference type="Pfam" id="PF02384">
    <property type="entry name" value="N6_Mtase"/>
    <property type="match status" value="1"/>
</dbReference>
<feature type="domain" description="Type II methyltransferase M.TaqI-like" evidence="10">
    <location>
        <begin position="79"/>
        <end position="209"/>
    </location>
</feature>
<dbReference type="GO" id="GO:0009307">
    <property type="term" value="P:DNA restriction-modification system"/>
    <property type="evidence" value="ECO:0007669"/>
    <property type="project" value="UniProtKB-KW"/>
</dbReference>
<evidence type="ECO:0000313" key="12">
    <source>
        <dbReference type="Proteomes" id="UP000038083"/>
    </source>
</evidence>
<dbReference type="GO" id="GO:0008170">
    <property type="term" value="F:N-methyltransferase activity"/>
    <property type="evidence" value="ECO:0007669"/>
    <property type="project" value="InterPro"/>
</dbReference>
<dbReference type="InterPro" id="IPR002052">
    <property type="entry name" value="DNA_methylase_N6_adenine_CS"/>
</dbReference>
<dbReference type="PANTHER" id="PTHR33841">
    <property type="entry name" value="DNA METHYLTRANSFERASE YEEA-RELATED"/>
    <property type="match status" value="1"/>
</dbReference>
<keyword evidence="3 11" id="KW-0489">Methyltransferase</keyword>
<evidence type="ECO:0000256" key="7">
    <source>
        <dbReference type="ARBA" id="ARBA00023125"/>
    </source>
</evidence>
<keyword evidence="5" id="KW-0949">S-adenosyl-L-methionine</keyword>
<dbReference type="InterPro" id="IPR003356">
    <property type="entry name" value="DNA_methylase_A-5"/>
</dbReference>
<evidence type="ECO:0000259" key="9">
    <source>
        <dbReference type="Pfam" id="PF02384"/>
    </source>
</evidence>
<dbReference type="SUPFAM" id="SSF53335">
    <property type="entry name" value="S-adenosyl-L-methionine-dependent methyltransferases"/>
    <property type="match status" value="1"/>
</dbReference>
<dbReference type="GO" id="GO:0009007">
    <property type="term" value="F:site-specific DNA-methyltransferase (adenine-specific) activity"/>
    <property type="evidence" value="ECO:0007669"/>
    <property type="project" value="UniProtKB-EC"/>
</dbReference>
<keyword evidence="7" id="KW-0238">DNA-binding</keyword>
<evidence type="ECO:0000313" key="11">
    <source>
        <dbReference type="EMBL" id="CEN39185.1"/>
    </source>
</evidence>
<dbReference type="EMBL" id="CDOG01000027">
    <property type="protein sequence ID" value="CEN39185.1"/>
    <property type="molecule type" value="Genomic_DNA"/>
</dbReference>
<protein>
    <recommendedName>
        <fullName evidence="2">site-specific DNA-methyltransferase (adenine-specific)</fullName>
        <ecNumber evidence="2">2.1.1.72</ecNumber>
    </recommendedName>
</protein>
<proteinExistence type="inferred from homology"/>
<dbReference type="PRINTS" id="PR00507">
    <property type="entry name" value="N12N6MTFRASE"/>
</dbReference>
<evidence type="ECO:0000256" key="6">
    <source>
        <dbReference type="ARBA" id="ARBA00022747"/>
    </source>
</evidence>
<dbReference type="EC" id="2.1.1.72" evidence="2"/>
<keyword evidence="4 11" id="KW-0808">Transferase</keyword>
<feature type="domain" description="DNA methylase adenine-specific" evidence="9">
    <location>
        <begin position="31"/>
        <end position="73"/>
    </location>
</feature>
<reference evidence="11 12" key="1">
    <citation type="submission" date="2015-01" db="EMBL/GenBank/DDBJ databases">
        <authorList>
            <person name="MANFREDI Pablo"/>
        </authorList>
    </citation>
    <scope>NUCLEOTIDE SEQUENCE [LARGE SCALE GENOMIC DNA]</scope>
    <source>
        <strain evidence="11 12">Ccy74</strain>
    </source>
</reference>
<comment type="similarity">
    <text evidence="1">Belongs to the N(4)/N(6)-methyltransferase family.</text>
</comment>
<evidence type="ECO:0000256" key="8">
    <source>
        <dbReference type="ARBA" id="ARBA00047942"/>
    </source>
</evidence>
<evidence type="ECO:0000256" key="5">
    <source>
        <dbReference type="ARBA" id="ARBA00022691"/>
    </source>
</evidence>
<keyword evidence="6" id="KW-0680">Restriction system</keyword>
<comment type="catalytic activity">
    <reaction evidence="8">
        <text>a 2'-deoxyadenosine in DNA + S-adenosyl-L-methionine = an N(6)-methyl-2'-deoxyadenosine in DNA + S-adenosyl-L-homocysteine + H(+)</text>
        <dbReference type="Rhea" id="RHEA:15197"/>
        <dbReference type="Rhea" id="RHEA-COMP:12418"/>
        <dbReference type="Rhea" id="RHEA-COMP:12419"/>
        <dbReference type="ChEBI" id="CHEBI:15378"/>
        <dbReference type="ChEBI" id="CHEBI:57856"/>
        <dbReference type="ChEBI" id="CHEBI:59789"/>
        <dbReference type="ChEBI" id="CHEBI:90615"/>
        <dbReference type="ChEBI" id="CHEBI:90616"/>
        <dbReference type="EC" id="2.1.1.72"/>
    </reaction>
</comment>
<evidence type="ECO:0000256" key="3">
    <source>
        <dbReference type="ARBA" id="ARBA00022603"/>
    </source>
</evidence>
<evidence type="ECO:0000256" key="2">
    <source>
        <dbReference type="ARBA" id="ARBA00011900"/>
    </source>
</evidence>
<dbReference type="GO" id="GO:0003677">
    <property type="term" value="F:DNA binding"/>
    <property type="evidence" value="ECO:0007669"/>
    <property type="project" value="UniProtKB-KW"/>
</dbReference>
<sequence>MNEFFRSFARRNYKTLKSLNDLKMNIPAKQSTKNKFGQYFTPEVVANFMIDLANIPKESKILEPSCGEGVFLNLLKEKGYHNLSAFEIDKELSKDFDFVRYESFISAKIDEKFDLIIGNPPYIRWKNLEEELKQELLKNETWNKYFNSLCDYLYIFILKSIELLNEKGQLIFICPEYWMNTTHSVSLRNYMVQNGYFEEIYHFNETPIFDKATVSTVIFKYVKSCIKKEKIQVSKYHSNKKLSSEILENLKNKKKFEDVYYFDVHQFKFNERWILQPEKLKRKLELLENNCLKKNQSTLLSLFDENKQEFHTIGDFCDIGNGLVSGLDKAFQVSGCPLTKEETQATINVVKAKNINPYVANDITIYIYIEEELEESEFIKKYPNFYLHFQKYKSQLEKRYQYNRKINYWEWVFLRNFNLFKKQEERIFVPCKERISNKNYFRFALVDKDIFPTQDVTAIFRKPNINESIEYILAYLNTPIVFDWLKSNGIIKGNIVEFSEKPISSIPFKAIDWSNEKEVEIHNFISENVRNYLKKPNELLLNLINESFNNLLFVK</sequence>
<dbReference type="InterPro" id="IPR011639">
    <property type="entry name" value="MethylTrfase_TaqI-like_dom"/>
</dbReference>
<dbReference type="AlphaFoldDB" id="A0A0B7HNM0"/>
<dbReference type="REBASE" id="118984">
    <property type="entry name" value="M.Ccy74ORF330006P"/>
</dbReference>
<dbReference type="InterPro" id="IPR029063">
    <property type="entry name" value="SAM-dependent_MTases_sf"/>
</dbReference>
<dbReference type="Proteomes" id="UP000038083">
    <property type="component" value="Unassembled WGS sequence"/>
</dbReference>
<gene>
    <name evidence="11" type="primary">hindIIM</name>
    <name evidence="11" type="ORF">CCYN74_330006</name>
</gene>
<name>A0A0B7HNM0_9FLAO</name>
<dbReference type="PANTHER" id="PTHR33841:SF6">
    <property type="entry name" value="TYPE II METHYLTRANSFERASE M.HINDII"/>
    <property type="match status" value="1"/>
</dbReference>
<dbReference type="InterPro" id="IPR050953">
    <property type="entry name" value="N4_N6_ade-DNA_methylase"/>
</dbReference>
<evidence type="ECO:0000256" key="1">
    <source>
        <dbReference type="ARBA" id="ARBA00006594"/>
    </source>
</evidence>
<dbReference type="PROSITE" id="PS00092">
    <property type="entry name" value="N6_MTASE"/>
    <property type="match status" value="1"/>
</dbReference>
<dbReference type="Pfam" id="PF07669">
    <property type="entry name" value="Eco57I"/>
    <property type="match status" value="1"/>
</dbReference>
<dbReference type="GO" id="GO:0032259">
    <property type="term" value="P:methylation"/>
    <property type="evidence" value="ECO:0007669"/>
    <property type="project" value="UniProtKB-KW"/>
</dbReference>